<feature type="transmembrane region" description="Helical" evidence="5">
    <location>
        <begin position="28"/>
        <end position="47"/>
    </location>
</feature>
<evidence type="ECO:0000256" key="1">
    <source>
        <dbReference type="ARBA" id="ARBA00004141"/>
    </source>
</evidence>
<comment type="subcellular location">
    <subcellularLocation>
        <location evidence="1">Membrane</location>
        <topology evidence="1">Multi-pass membrane protein</topology>
    </subcellularLocation>
</comment>
<evidence type="ECO:0000256" key="2">
    <source>
        <dbReference type="ARBA" id="ARBA00022692"/>
    </source>
</evidence>
<evidence type="ECO:0000256" key="3">
    <source>
        <dbReference type="ARBA" id="ARBA00022989"/>
    </source>
</evidence>
<dbReference type="GO" id="GO:0005886">
    <property type="term" value="C:plasma membrane"/>
    <property type="evidence" value="ECO:0007669"/>
    <property type="project" value="TreeGrafter"/>
</dbReference>
<keyword evidence="3 5" id="KW-1133">Transmembrane helix</keyword>
<protein>
    <recommendedName>
        <fullName evidence="8">Tetraspanin</fullName>
    </recommendedName>
</protein>
<evidence type="ECO:0000313" key="7">
    <source>
        <dbReference type="Proteomes" id="UP001154078"/>
    </source>
</evidence>
<proteinExistence type="predicted"/>
<feature type="transmembrane region" description="Helical" evidence="5">
    <location>
        <begin position="67"/>
        <end position="90"/>
    </location>
</feature>
<dbReference type="InterPro" id="IPR008952">
    <property type="entry name" value="Tetraspanin_EC2_sf"/>
</dbReference>
<accession>A0A9P0FKN9</accession>
<dbReference type="Pfam" id="PF00335">
    <property type="entry name" value="Tetraspanin"/>
    <property type="match status" value="1"/>
</dbReference>
<keyword evidence="4 5" id="KW-0472">Membrane</keyword>
<organism evidence="6 7">
    <name type="scientific">Brassicogethes aeneus</name>
    <name type="common">Rape pollen beetle</name>
    <name type="synonym">Meligethes aeneus</name>
    <dbReference type="NCBI Taxonomy" id="1431903"/>
    <lineage>
        <taxon>Eukaryota</taxon>
        <taxon>Metazoa</taxon>
        <taxon>Ecdysozoa</taxon>
        <taxon>Arthropoda</taxon>
        <taxon>Hexapoda</taxon>
        <taxon>Insecta</taxon>
        <taxon>Pterygota</taxon>
        <taxon>Neoptera</taxon>
        <taxon>Endopterygota</taxon>
        <taxon>Coleoptera</taxon>
        <taxon>Polyphaga</taxon>
        <taxon>Cucujiformia</taxon>
        <taxon>Nitidulidae</taxon>
        <taxon>Meligethinae</taxon>
        <taxon>Brassicogethes</taxon>
    </lineage>
</organism>
<keyword evidence="2 5" id="KW-0812">Transmembrane</keyword>
<evidence type="ECO:0000256" key="4">
    <source>
        <dbReference type="ARBA" id="ARBA00023136"/>
    </source>
</evidence>
<evidence type="ECO:0000256" key="5">
    <source>
        <dbReference type="SAM" id="Phobius"/>
    </source>
</evidence>
<name>A0A9P0FKN9_BRAAE</name>
<dbReference type="AlphaFoldDB" id="A0A9P0FKN9"/>
<feature type="transmembrane region" description="Helical" evidence="5">
    <location>
        <begin position="96"/>
        <end position="118"/>
    </location>
</feature>
<dbReference type="SUPFAM" id="SSF48652">
    <property type="entry name" value="Tetraspanin"/>
    <property type="match status" value="1"/>
</dbReference>
<dbReference type="PANTHER" id="PTHR19282">
    <property type="entry name" value="TETRASPANIN"/>
    <property type="match status" value="1"/>
</dbReference>
<keyword evidence="7" id="KW-1185">Reference proteome</keyword>
<dbReference type="OrthoDB" id="10051670at2759"/>
<dbReference type="EMBL" id="OV121138">
    <property type="protein sequence ID" value="CAH0560712.1"/>
    <property type="molecule type" value="Genomic_DNA"/>
</dbReference>
<sequence>MVLSTLQGGWKKLGRGSGGFMDNAESNYLNSKMMGASIFALCLWLRLENGIQEWLYKLHADHFYDGVYVLIIASLLIMAVSFLGCVTALAESSFLTLMYIASQVLGFIFSLAGAAVLLDYSARNSRFQPQVRETMRGLIMNAHHEESRQTLAMIQENIACCGADGANDFLSLNQPLPSECRDTVTGNPFYHGCVDELTWFFEEKCGGIAGLAMAVCLFHVTLTSKQQDASRRRGVCNTTFSIFQQFFINLEDISCRRSVVEKSLRGIAFVVSSPSFGMSMRNPSSLQNFS</sequence>
<evidence type="ECO:0000313" key="6">
    <source>
        <dbReference type="EMBL" id="CAH0560712.1"/>
    </source>
</evidence>
<reference evidence="6" key="1">
    <citation type="submission" date="2021-12" db="EMBL/GenBank/DDBJ databases">
        <authorList>
            <person name="King R."/>
        </authorList>
    </citation>
    <scope>NUCLEOTIDE SEQUENCE</scope>
</reference>
<dbReference type="InterPro" id="IPR018499">
    <property type="entry name" value="Tetraspanin/Peripherin"/>
</dbReference>
<dbReference type="PANTHER" id="PTHR19282:SF555">
    <property type="entry name" value="TETRASPANIN-2A"/>
    <property type="match status" value="1"/>
</dbReference>
<evidence type="ECO:0008006" key="8">
    <source>
        <dbReference type="Google" id="ProtNLM"/>
    </source>
</evidence>
<dbReference type="Proteomes" id="UP001154078">
    <property type="component" value="Chromosome 7"/>
</dbReference>
<dbReference type="Gene3D" id="1.10.1450.10">
    <property type="entry name" value="Tetraspanin"/>
    <property type="match status" value="1"/>
</dbReference>
<gene>
    <name evidence="6" type="ORF">MELIAE_LOCUS10428</name>
</gene>